<proteinExistence type="inferred from homology"/>
<dbReference type="SUPFAM" id="SSF51445">
    <property type="entry name" value="(Trans)glycosidases"/>
    <property type="match status" value="1"/>
</dbReference>
<keyword evidence="9 14" id="KW-0326">Glycosidase</keyword>
<organism evidence="19 20">
    <name type="scientific">Lyngbya confervoides BDU141951</name>
    <dbReference type="NCBI Taxonomy" id="1574623"/>
    <lineage>
        <taxon>Bacteria</taxon>
        <taxon>Bacillati</taxon>
        <taxon>Cyanobacteriota</taxon>
        <taxon>Cyanophyceae</taxon>
        <taxon>Oscillatoriophycideae</taxon>
        <taxon>Oscillatoriales</taxon>
        <taxon>Microcoleaceae</taxon>
        <taxon>Lyngbya</taxon>
    </lineage>
</organism>
<comment type="pathway">
    <text evidence="2 14">Glycan biosynthesis; trehalose biosynthesis.</text>
</comment>
<comment type="catalytic activity">
    <reaction evidence="12 14">
        <text>hydrolysis of (1-&gt;4)-alpha-D-glucosidic linkage in 4-alpha-D-[(1-&gt;4)-alpha-D-glucanosyl]n trehalose to yield trehalose and (1-&gt;4)-alpha-D-glucan.</text>
        <dbReference type="EC" id="3.2.1.141"/>
    </reaction>
</comment>
<accession>A0ABD4T235</accession>
<keyword evidence="7 14" id="KW-0378">Hydrolase</keyword>
<dbReference type="EMBL" id="JTHE03000044">
    <property type="protein sequence ID" value="MCM1982594.1"/>
    <property type="molecule type" value="Genomic_DNA"/>
</dbReference>
<evidence type="ECO:0000256" key="15">
    <source>
        <dbReference type="PIRSR" id="PIRSR006337-1"/>
    </source>
</evidence>
<evidence type="ECO:0000256" key="12">
    <source>
        <dbReference type="ARBA" id="ARBA00034013"/>
    </source>
</evidence>
<evidence type="ECO:0000256" key="14">
    <source>
        <dbReference type="PIRNR" id="PIRNR006337"/>
    </source>
</evidence>
<evidence type="ECO:0000256" key="13">
    <source>
        <dbReference type="NCBIfam" id="TIGR02402"/>
    </source>
</evidence>
<keyword evidence="6" id="KW-0963">Cytoplasm</keyword>
<dbReference type="SUPFAM" id="SSF81296">
    <property type="entry name" value="E set domains"/>
    <property type="match status" value="1"/>
</dbReference>
<evidence type="ECO:0000256" key="3">
    <source>
        <dbReference type="ARBA" id="ARBA00008061"/>
    </source>
</evidence>
<gene>
    <name evidence="19" type="primary">treZ</name>
    <name evidence="19" type="ORF">QQ91_0007125</name>
</gene>
<dbReference type="GO" id="GO:0005737">
    <property type="term" value="C:cytoplasm"/>
    <property type="evidence" value="ECO:0007669"/>
    <property type="project" value="UniProtKB-SubCell"/>
</dbReference>
<dbReference type="InterPro" id="IPR017853">
    <property type="entry name" value="GH"/>
</dbReference>
<evidence type="ECO:0000256" key="7">
    <source>
        <dbReference type="ARBA" id="ARBA00022801"/>
    </source>
</evidence>
<dbReference type="AlphaFoldDB" id="A0ABD4T235"/>
<evidence type="ECO:0000256" key="1">
    <source>
        <dbReference type="ARBA" id="ARBA00004496"/>
    </source>
</evidence>
<dbReference type="GO" id="GO:0033942">
    <property type="term" value="F:4-alpha-D-(1-&gt;4)-alpha-D-glucanotrehalose trehalohydrolase activity"/>
    <property type="evidence" value="ECO:0007669"/>
    <property type="project" value="UniProtKB-EC"/>
</dbReference>
<evidence type="ECO:0000313" key="20">
    <source>
        <dbReference type="Proteomes" id="UP000031561"/>
    </source>
</evidence>
<dbReference type="Gene3D" id="1.10.10.760">
    <property type="entry name" value="E-set domains of sugar-utilizing enzymes"/>
    <property type="match status" value="1"/>
</dbReference>
<evidence type="ECO:0000256" key="2">
    <source>
        <dbReference type="ARBA" id="ARBA00005199"/>
    </source>
</evidence>
<dbReference type="Proteomes" id="UP000031561">
    <property type="component" value="Unassembled WGS sequence"/>
</dbReference>
<feature type="site" description="Transition state stabilizer" evidence="17">
    <location>
        <position position="408"/>
    </location>
</feature>
<dbReference type="PANTHER" id="PTHR43651:SF11">
    <property type="entry name" value="MALTO-OLIGOSYLTREHALOSE TREHALOHYDROLASE"/>
    <property type="match status" value="1"/>
</dbReference>
<dbReference type="CDD" id="cd02853">
    <property type="entry name" value="E_set_MTHase_like_N"/>
    <property type="match status" value="1"/>
</dbReference>
<feature type="active site" description="Nucleophile" evidence="15">
    <location>
        <position position="277"/>
    </location>
</feature>
<dbReference type="Gene3D" id="2.60.40.10">
    <property type="entry name" value="Immunoglobulins"/>
    <property type="match status" value="1"/>
</dbReference>
<feature type="binding site" evidence="16">
    <location>
        <begin position="275"/>
        <end position="280"/>
    </location>
    <ligand>
        <name>substrate</name>
    </ligand>
</feature>
<evidence type="ECO:0000256" key="9">
    <source>
        <dbReference type="ARBA" id="ARBA00023295"/>
    </source>
</evidence>
<dbReference type="GO" id="GO:0005992">
    <property type="term" value="P:trehalose biosynthetic process"/>
    <property type="evidence" value="ECO:0007669"/>
    <property type="project" value="UniProtKB-UniRule"/>
</dbReference>
<dbReference type="InterPro" id="IPR004193">
    <property type="entry name" value="Glyco_hydro_13_N"/>
</dbReference>
<comment type="caution">
    <text evidence="19">The sequence shown here is derived from an EMBL/GenBank/DDBJ whole genome shotgun (WGS) entry which is preliminary data.</text>
</comment>
<protein>
    <recommendedName>
        <fullName evidence="5 13">Malto-oligosyltrehalose trehalohydrolase</fullName>
        <shortName evidence="14">MTHase</shortName>
        <ecNumber evidence="4 13">3.2.1.141</ecNumber>
    </recommendedName>
    <alternativeName>
        <fullName evidence="11 14">4-alpha-D-((1-&gt;4)-alpha-D-glucano)trehalose trehalohydrolase</fullName>
    </alternativeName>
    <alternativeName>
        <fullName evidence="10 14">Maltooligosyl trehalose trehalohydrolase</fullName>
    </alternativeName>
</protein>
<dbReference type="RefSeq" id="WP_201277036.1">
    <property type="nucleotide sequence ID" value="NZ_JTHE03000044.1"/>
</dbReference>
<feature type="binding site" evidence="16">
    <location>
        <begin position="339"/>
        <end position="343"/>
    </location>
    <ligand>
        <name>substrate</name>
    </ligand>
</feature>
<comment type="similarity">
    <text evidence="3 14">Belongs to the glycosyl hydrolase 13 family.</text>
</comment>
<evidence type="ECO:0000256" key="6">
    <source>
        <dbReference type="ARBA" id="ARBA00022490"/>
    </source>
</evidence>
<comment type="subcellular location">
    <subcellularLocation>
        <location evidence="1 15">Cytoplasm</location>
    </subcellularLocation>
</comment>
<dbReference type="InterPro" id="IPR013783">
    <property type="entry name" value="Ig-like_fold"/>
</dbReference>
<feature type="active site" description="Proton donor" evidence="15">
    <location>
        <position position="314"/>
    </location>
</feature>
<dbReference type="InterPro" id="IPR044901">
    <property type="entry name" value="Trehalose_TreZ_E-set_sf"/>
</dbReference>
<reference evidence="19 20" key="1">
    <citation type="journal article" date="2015" name="Genome Announc.">
        <title>Draft Genome Sequence of Filamentous Marine Cyanobacterium Lyngbya confervoides Strain BDU141951.</title>
        <authorList>
            <person name="Chandrababunaidu M.M."/>
            <person name="Sen D."/>
            <person name="Tripathy S."/>
        </authorList>
    </citation>
    <scope>NUCLEOTIDE SEQUENCE [LARGE SCALE GENOMIC DNA]</scope>
    <source>
        <strain evidence="19 20">BDU141951</strain>
    </source>
</reference>
<dbReference type="InterPro" id="IPR012768">
    <property type="entry name" value="Trehalose_TreZ"/>
</dbReference>
<evidence type="ECO:0000256" key="10">
    <source>
        <dbReference type="ARBA" id="ARBA00032057"/>
    </source>
</evidence>
<evidence type="ECO:0000256" key="11">
    <source>
        <dbReference type="ARBA" id="ARBA00033284"/>
    </source>
</evidence>
<evidence type="ECO:0000256" key="17">
    <source>
        <dbReference type="PIRSR" id="PIRSR006337-3"/>
    </source>
</evidence>
<evidence type="ECO:0000256" key="5">
    <source>
        <dbReference type="ARBA" id="ARBA00015938"/>
    </source>
</evidence>
<dbReference type="NCBIfam" id="TIGR02402">
    <property type="entry name" value="trehalose_TreZ"/>
    <property type="match status" value="1"/>
</dbReference>
<evidence type="ECO:0000256" key="8">
    <source>
        <dbReference type="ARBA" id="ARBA00023277"/>
    </source>
</evidence>
<sequence length="625" mass="70681">MSSIGIQVGAIPLAHSQCRFTVWAPFLQSLSVQLWDPRGQDVDREIPLQPRPLGYWEAVVDAVPPGTLYTFRLNQDLVRPDPAARYQPEGVHGRSQVIDHRTYPWQDHAWPNIPLESYICYELHVGTFTPEGTFEAIIPRLADLADLGINALEIMPVSQFPGDEKAQGPQAYRNWGYDGVYPYAVQNSYGGVEGLKRLVDACHRQGIAVILDVVYNHFGPEGNYMADFAPYFTERYKTPWGGAINFDDAYSNGVHQYFLENALYWLREFHIDALRLDAIHAIYDFGAQPFLARVAAAVETFAQSQGRPYYLIAESDLNDSKVLRPRTQGGFQMDAQWCDDFHHCVHTLLTGETQGYYQDFGRMDQLAQAWQSSFVYSGQYSPVRKRYHGNDVSDRPASQFVIYAQNHDQIGNRMLGERLSHIVSFEALKLAAASVLLAPGIPMLFMGEEYGEEAPFFYFVSHADPALVQAVREGRQQEFAAFHRAGEPPDAAAPDTFTRSLLRWDTRTQGHHQVLLNYHRHLIGLRRSLSPLQNFDRDALEVRFDEEHRWLSVHRFHGQDAVLLAMNWNSTPVTIPQVSRFPGQKHLDSADPAWKGPGSQLPECLSPGAALSLQPHSVGLYLLQP</sequence>
<dbReference type="SMART" id="SM00642">
    <property type="entry name" value="Aamy"/>
    <property type="match status" value="1"/>
</dbReference>
<evidence type="ECO:0000313" key="19">
    <source>
        <dbReference type="EMBL" id="MCM1982594.1"/>
    </source>
</evidence>
<name>A0ABD4T235_9CYAN</name>
<dbReference type="PANTHER" id="PTHR43651">
    <property type="entry name" value="1,4-ALPHA-GLUCAN-BRANCHING ENZYME"/>
    <property type="match status" value="1"/>
</dbReference>
<dbReference type="InterPro" id="IPR014756">
    <property type="entry name" value="Ig_E-set"/>
</dbReference>
<dbReference type="InterPro" id="IPR006047">
    <property type="entry name" value="GH13_cat_dom"/>
</dbReference>
<keyword evidence="20" id="KW-1185">Reference proteome</keyword>
<dbReference type="EC" id="3.2.1.141" evidence="4 13"/>
<evidence type="ECO:0000256" key="16">
    <source>
        <dbReference type="PIRSR" id="PIRSR006337-2"/>
    </source>
</evidence>
<keyword evidence="8" id="KW-0119">Carbohydrate metabolism</keyword>
<dbReference type="Gene3D" id="3.20.20.80">
    <property type="entry name" value="Glycosidases"/>
    <property type="match status" value="1"/>
</dbReference>
<dbReference type="Pfam" id="PF02922">
    <property type="entry name" value="CBM_48"/>
    <property type="match status" value="1"/>
</dbReference>
<dbReference type="CDD" id="cd11325">
    <property type="entry name" value="AmyAc_GTHase"/>
    <property type="match status" value="1"/>
</dbReference>
<dbReference type="PIRSF" id="PIRSF006337">
    <property type="entry name" value="Trehalose_TreZ"/>
    <property type="match status" value="1"/>
</dbReference>
<feature type="binding site" evidence="16">
    <location>
        <begin position="407"/>
        <end position="412"/>
    </location>
    <ligand>
        <name>substrate</name>
    </ligand>
</feature>
<dbReference type="Pfam" id="PF00128">
    <property type="entry name" value="Alpha-amylase"/>
    <property type="match status" value="1"/>
</dbReference>
<evidence type="ECO:0000256" key="4">
    <source>
        <dbReference type="ARBA" id="ARBA00012268"/>
    </source>
</evidence>
<evidence type="ECO:0000259" key="18">
    <source>
        <dbReference type="SMART" id="SM00642"/>
    </source>
</evidence>
<feature type="domain" description="Glycosyl hydrolase family 13 catalytic" evidence="18">
    <location>
        <begin position="122"/>
        <end position="475"/>
    </location>
</feature>